<keyword evidence="1" id="KW-0472">Membrane</keyword>
<keyword evidence="1" id="KW-1133">Transmembrane helix</keyword>
<keyword evidence="3" id="KW-1185">Reference proteome</keyword>
<reference evidence="2 3" key="1">
    <citation type="journal article" date="2004" name="Proc. Natl. Acad. Sci. U.S.A.">
        <title>Structural flexibility in the Burkholderia mallei genome.</title>
        <authorList>
            <person name="Nierman W.C."/>
            <person name="DeShazer D."/>
            <person name="Kim H.S."/>
            <person name="Tettelin H."/>
            <person name="Nelson K.E."/>
            <person name="Feldblyum T."/>
            <person name="Ulrich R.L."/>
            <person name="Ronning C.M."/>
            <person name="Brinkac L.M."/>
            <person name="Daugherty S.C."/>
            <person name="Davidsen T.D."/>
            <person name="Deboy R.T."/>
            <person name="Dimitrov G."/>
            <person name="Dodson R.J."/>
            <person name="Durkin A.S."/>
            <person name="Gwinn M.L."/>
            <person name="Haft D.H."/>
            <person name="Khouri H."/>
            <person name="Kolonay J.F."/>
            <person name="Madupu R."/>
            <person name="Mohammoud Y."/>
            <person name="Nelson W.C."/>
            <person name="Radune D."/>
            <person name="Romero C.M."/>
            <person name="Sarria S."/>
            <person name="Selengut J."/>
            <person name="Shamblin C."/>
            <person name="Sullivan S.A."/>
            <person name="White O."/>
            <person name="Yu Y."/>
            <person name="Zafar N."/>
            <person name="Zhou L."/>
            <person name="Fraser C.M."/>
        </authorList>
    </citation>
    <scope>NUCLEOTIDE SEQUENCE [LARGE SCALE GENOMIC DNA]</scope>
    <source>
        <strain evidence="2 3">ATCC 23344</strain>
    </source>
</reference>
<dbReference type="KEGG" id="bma:BMAA1836.1"/>
<dbReference type="HOGENOM" id="CLU_203049_0_0_4"/>
<name>A0A0H2WDU1_BURMA</name>
<dbReference type="EMBL" id="CP000011">
    <property type="protein sequence ID" value="AAU47167.1"/>
    <property type="molecule type" value="Genomic_DNA"/>
</dbReference>
<accession>A0A0H2WDU1</accession>
<dbReference type="eggNOG" id="ENOG5032A66">
    <property type="taxonomic scope" value="Bacteria"/>
</dbReference>
<evidence type="ECO:0000256" key="1">
    <source>
        <dbReference type="SAM" id="Phobius"/>
    </source>
</evidence>
<protein>
    <recommendedName>
        <fullName evidence="4">DUF2474 domain-containing protein</fullName>
    </recommendedName>
</protein>
<dbReference type="Proteomes" id="UP000006693">
    <property type="component" value="Chromosome 2"/>
</dbReference>
<evidence type="ECO:0008006" key="4">
    <source>
        <dbReference type="Google" id="ProtNLM"/>
    </source>
</evidence>
<dbReference type="AlphaFoldDB" id="A0A0H2WDU1"/>
<keyword evidence="1" id="KW-0812">Transmembrane</keyword>
<organism evidence="2 3">
    <name type="scientific">Burkholderia mallei (strain ATCC 23344)</name>
    <dbReference type="NCBI Taxonomy" id="243160"/>
    <lineage>
        <taxon>Bacteria</taxon>
        <taxon>Pseudomonadati</taxon>
        <taxon>Pseudomonadota</taxon>
        <taxon>Betaproteobacteria</taxon>
        <taxon>Burkholderiales</taxon>
        <taxon>Burkholderiaceae</taxon>
        <taxon>Burkholderia</taxon>
        <taxon>pseudomallei group</taxon>
    </lineage>
</organism>
<evidence type="ECO:0000313" key="3">
    <source>
        <dbReference type="Proteomes" id="UP000006693"/>
    </source>
</evidence>
<gene>
    <name evidence="2" type="ordered locus">BMAA1836.1</name>
</gene>
<evidence type="ECO:0000313" key="2">
    <source>
        <dbReference type="EMBL" id="AAU47167.1"/>
    </source>
</evidence>
<sequence length="61" mass="6777">MERCVMKTSITTTTEPRAVARGARLPGWMWFALLWMGGVAGAVTLGYAFKLFMYATLFAVK</sequence>
<feature type="transmembrane region" description="Helical" evidence="1">
    <location>
        <begin position="28"/>
        <end position="49"/>
    </location>
</feature>
<dbReference type="PATRIC" id="fig|243160.12.peg.5439"/>
<proteinExistence type="predicted"/>